<dbReference type="CDD" id="cd11478">
    <property type="entry name" value="SLC5sbd_u2"/>
    <property type="match status" value="1"/>
</dbReference>
<feature type="transmembrane region" description="Helical" evidence="7">
    <location>
        <begin position="235"/>
        <end position="261"/>
    </location>
</feature>
<evidence type="ECO:0000313" key="9">
    <source>
        <dbReference type="Proteomes" id="UP000009011"/>
    </source>
</evidence>
<feature type="transmembrane region" description="Helical" evidence="7">
    <location>
        <begin position="381"/>
        <end position="403"/>
    </location>
</feature>
<dbReference type="STRING" id="1191523.MROS_0470"/>
<accession>I6ZXC7</accession>
<dbReference type="AlphaFoldDB" id="I6ZXC7"/>
<reference evidence="8 9" key="1">
    <citation type="journal article" date="2013" name="PLoS ONE">
        <title>Genomic analysis of Melioribacter roseus, facultatively anaerobic organotrophic bacterium representing a novel deep lineage within Bacteriodetes/Chlorobi group.</title>
        <authorList>
            <person name="Kadnikov V.V."/>
            <person name="Mardanov A.V."/>
            <person name="Podosokorskaya O.A."/>
            <person name="Gavrilov S.N."/>
            <person name="Kublanov I.V."/>
            <person name="Beletsky A.V."/>
            <person name="Bonch-Osmolovskaya E.A."/>
            <person name="Ravin N.V."/>
        </authorList>
    </citation>
    <scope>NUCLEOTIDE SEQUENCE [LARGE SCALE GENOMIC DNA]</scope>
    <source>
        <strain evidence="9">JCM 17771 / P3M-2</strain>
    </source>
</reference>
<feature type="transmembrane region" description="Helical" evidence="7">
    <location>
        <begin position="81"/>
        <end position="102"/>
    </location>
</feature>
<evidence type="ECO:0000256" key="3">
    <source>
        <dbReference type="ARBA" id="ARBA00022692"/>
    </source>
</evidence>
<keyword evidence="3 7" id="KW-0812">Transmembrane</keyword>
<evidence type="ECO:0000256" key="2">
    <source>
        <dbReference type="ARBA" id="ARBA00006434"/>
    </source>
</evidence>
<dbReference type="PANTHER" id="PTHR11819:SF195">
    <property type="entry name" value="SODIUM_GLUCOSE COTRANSPORTER 4"/>
    <property type="match status" value="1"/>
</dbReference>
<evidence type="ECO:0000256" key="1">
    <source>
        <dbReference type="ARBA" id="ARBA00004141"/>
    </source>
</evidence>
<dbReference type="InterPro" id="IPR001734">
    <property type="entry name" value="Na/solute_symporter"/>
</dbReference>
<proteinExistence type="inferred from homology"/>
<keyword evidence="9" id="KW-1185">Reference proteome</keyword>
<dbReference type="PANTHER" id="PTHR11819">
    <property type="entry name" value="SOLUTE CARRIER FAMILY 5"/>
    <property type="match status" value="1"/>
</dbReference>
<feature type="transmembrane region" description="Helical" evidence="7">
    <location>
        <begin position="160"/>
        <end position="181"/>
    </location>
</feature>
<dbReference type="GO" id="GO:0005886">
    <property type="term" value="C:plasma membrane"/>
    <property type="evidence" value="ECO:0007669"/>
    <property type="project" value="TreeGrafter"/>
</dbReference>
<evidence type="ECO:0000256" key="7">
    <source>
        <dbReference type="SAM" id="Phobius"/>
    </source>
</evidence>
<dbReference type="PATRIC" id="fig|1191523.3.peg.489"/>
<sequence>MEAIGLSFIDWIIILIYFVFVIGIGFYLKKFTTSEEDFFLAGRKNSSWVAGLAFLSANLGALELLGMTGNTFKYGMYVAHFYWIGAVPAMLFLGIYMMPFYYSSKIKSIPGYLKLRFDEKTRVINGISFAVMTLLVSGINLYAMALVLHTFLGWNWDVSMWASAATVAAYVTLSGLMSAIFTEIIQFFLIWFGLFLVSVMGIIEIGSVNDILSRLPESMNTLWSTSGDPTQNGMLVHWAGIVLGLGFVLSFGYWTTDFLVVQRAFSAKDLRAARMTPILASFFKMALPFIVILAGLVAIALSNDPSSGFKLLEDGGQVNYDSALPLLIARYYPSGLVGLGVTALLAGFMAGQAGNISAFNTVWTYDIYKSVLNKNASDKHLLWMGRVSTVVGVILSLGTAYWAKSFPSIMDYMQAIFSWVNAPLFATMLLGMFVWWITPNGAFWGLVIGMLSSFFMYLGVKFDWFNESIITMSSVQSDMAANFWRAWWAWLICAVLTVVISLFTKKKPKEELVGLVKGLTEEKIDKNIPLTKKPEFYAVISLIVLIILNVIFW</sequence>
<feature type="transmembrane region" description="Helical" evidence="7">
    <location>
        <begin position="443"/>
        <end position="462"/>
    </location>
</feature>
<feature type="transmembrane region" description="Helical" evidence="7">
    <location>
        <begin position="48"/>
        <end position="69"/>
    </location>
</feature>
<feature type="transmembrane region" description="Helical" evidence="7">
    <location>
        <begin position="6"/>
        <end position="28"/>
    </location>
</feature>
<evidence type="ECO:0000256" key="6">
    <source>
        <dbReference type="RuleBase" id="RU362091"/>
    </source>
</evidence>
<feature type="transmembrane region" description="Helical" evidence="7">
    <location>
        <begin position="536"/>
        <end position="552"/>
    </location>
</feature>
<dbReference type="NCBIfam" id="TIGR00813">
    <property type="entry name" value="sss"/>
    <property type="match status" value="1"/>
</dbReference>
<dbReference type="eggNOG" id="COG0591">
    <property type="taxonomic scope" value="Bacteria"/>
</dbReference>
<evidence type="ECO:0000256" key="4">
    <source>
        <dbReference type="ARBA" id="ARBA00022989"/>
    </source>
</evidence>
<feature type="transmembrane region" description="Helical" evidence="7">
    <location>
        <begin position="282"/>
        <end position="301"/>
    </location>
</feature>
<dbReference type="RefSeq" id="WP_014855150.1">
    <property type="nucleotide sequence ID" value="NC_018178.1"/>
</dbReference>
<feature type="transmembrane region" description="Helical" evidence="7">
    <location>
        <begin position="123"/>
        <end position="148"/>
    </location>
</feature>
<dbReference type="PROSITE" id="PS50283">
    <property type="entry name" value="NA_SOLUT_SYMP_3"/>
    <property type="match status" value="1"/>
</dbReference>
<dbReference type="Gene3D" id="1.20.1730.10">
    <property type="entry name" value="Sodium/glucose cotransporter"/>
    <property type="match status" value="1"/>
</dbReference>
<feature type="transmembrane region" description="Helical" evidence="7">
    <location>
        <begin position="415"/>
        <end position="437"/>
    </location>
</feature>
<protein>
    <submittedName>
        <fullName evidence="8">SSS sodium solute transporter superfamily</fullName>
    </submittedName>
</protein>
<dbReference type="OrthoDB" id="9814523at2"/>
<comment type="similarity">
    <text evidence="2 6">Belongs to the sodium:solute symporter (SSF) (TC 2.A.21) family.</text>
</comment>
<feature type="transmembrane region" description="Helical" evidence="7">
    <location>
        <begin position="483"/>
        <end position="503"/>
    </location>
</feature>
<keyword evidence="4 7" id="KW-1133">Transmembrane helix</keyword>
<keyword evidence="5 7" id="KW-0472">Membrane</keyword>
<dbReference type="GO" id="GO:0005412">
    <property type="term" value="F:D-glucose:sodium symporter activity"/>
    <property type="evidence" value="ECO:0007669"/>
    <property type="project" value="TreeGrafter"/>
</dbReference>
<comment type="subcellular location">
    <subcellularLocation>
        <location evidence="1">Membrane</location>
        <topology evidence="1">Multi-pass membrane protein</topology>
    </subcellularLocation>
</comment>
<organism evidence="8 9">
    <name type="scientific">Melioribacter roseus (strain DSM 23840 / JCM 17771 / VKM B-2668 / P3M-2)</name>
    <dbReference type="NCBI Taxonomy" id="1191523"/>
    <lineage>
        <taxon>Bacteria</taxon>
        <taxon>Pseudomonadati</taxon>
        <taxon>Ignavibacteriota</taxon>
        <taxon>Ignavibacteria</taxon>
        <taxon>Ignavibacteriales</taxon>
        <taxon>Melioribacteraceae</taxon>
        <taxon>Melioribacter</taxon>
    </lineage>
</organism>
<dbReference type="Proteomes" id="UP000009011">
    <property type="component" value="Chromosome"/>
</dbReference>
<evidence type="ECO:0000313" key="8">
    <source>
        <dbReference type="EMBL" id="AFN73713.1"/>
    </source>
</evidence>
<feature type="transmembrane region" description="Helical" evidence="7">
    <location>
        <begin position="188"/>
        <end position="208"/>
    </location>
</feature>
<evidence type="ECO:0000256" key="5">
    <source>
        <dbReference type="ARBA" id="ARBA00023136"/>
    </source>
</evidence>
<gene>
    <name evidence="8" type="ordered locus">MROS_0470</name>
</gene>
<name>I6ZXC7_MELRP</name>
<dbReference type="KEGG" id="mro:MROS_0470"/>
<dbReference type="HOGENOM" id="CLU_018808_9_3_10"/>
<dbReference type="InterPro" id="IPR038377">
    <property type="entry name" value="Na/Glc_symporter_sf"/>
</dbReference>
<dbReference type="EMBL" id="CP003557">
    <property type="protein sequence ID" value="AFN73713.1"/>
    <property type="molecule type" value="Genomic_DNA"/>
</dbReference>
<dbReference type="Pfam" id="PF00474">
    <property type="entry name" value="SSF"/>
    <property type="match status" value="1"/>
</dbReference>